<keyword evidence="1" id="KW-0812">Transmembrane</keyword>
<gene>
    <name evidence="3" type="ORF">TCIL3000_11_6080</name>
</gene>
<dbReference type="InterPro" id="IPR052276">
    <property type="entry name" value="Diphthamide-biosynth_chaperone"/>
</dbReference>
<proteinExistence type="predicted"/>
<dbReference type="Pfam" id="PF00226">
    <property type="entry name" value="DnaJ"/>
    <property type="match status" value="1"/>
</dbReference>
<dbReference type="CDD" id="cd06257">
    <property type="entry name" value="DnaJ"/>
    <property type="match status" value="1"/>
</dbReference>
<name>G0V0L4_TRYCI</name>
<dbReference type="AlphaFoldDB" id="G0V0L4"/>
<accession>G0V0L4</accession>
<feature type="transmembrane region" description="Helical" evidence="1">
    <location>
        <begin position="240"/>
        <end position="262"/>
    </location>
</feature>
<organism evidence="3">
    <name type="scientific">Trypanosoma congolense (strain IL3000)</name>
    <dbReference type="NCBI Taxonomy" id="1068625"/>
    <lineage>
        <taxon>Eukaryota</taxon>
        <taxon>Discoba</taxon>
        <taxon>Euglenozoa</taxon>
        <taxon>Kinetoplastea</taxon>
        <taxon>Metakinetoplastina</taxon>
        <taxon>Trypanosomatida</taxon>
        <taxon>Trypanosomatidae</taxon>
        <taxon>Trypanosoma</taxon>
        <taxon>Nannomonas</taxon>
    </lineage>
</organism>
<dbReference type="EMBL" id="HE575324">
    <property type="protein sequence ID" value="CCC95185.1"/>
    <property type="molecule type" value="Genomic_DNA"/>
</dbReference>
<dbReference type="PRINTS" id="PR00625">
    <property type="entry name" value="JDOMAIN"/>
</dbReference>
<dbReference type="SMART" id="SM00271">
    <property type="entry name" value="DnaJ"/>
    <property type="match status" value="1"/>
</dbReference>
<dbReference type="PANTHER" id="PTHR44240:SF10">
    <property type="entry name" value="J DOMAIN-CONTAINING PROTEIN"/>
    <property type="match status" value="1"/>
</dbReference>
<evidence type="ECO:0000259" key="2">
    <source>
        <dbReference type="PROSITE" id="PS50076"/>
    </source>
</evidence>
<keyword evidence="1" id="KW-1133">Transmembrane helix</keyword>
<feature type="transmembrane region" description="Helical" evidence="1">
    <location>
        <begin position="268"/>
        <end position="288"/>
    </location>
</feature>
<dbReference type="SUPFAM" id="SSF46565">
    <property type="entry name" value="Chaperone J-domain"/>
    <property type="match status" value="1"/>
</dbReference>
<feature type="domain" description="J" evidence="2">
    <location>
        <begin position="358"/>
        <end position="419"/>
    </location>
</feature>
<dbReference type="InterPro" id="IPR001623">
    <property type="entry name" value="DnaJ_domain"/>
</dbReference>
<dbReference type="PANTHER" id="PTHR44240">
    <property type="entry name" value="DNAJ DOMAIN (PROKARYOTIC HEAT SHOCK PROTEIN)-RELATED"/>
    <property type="match status" value="1"/>
</dbReference>
<dbReference type="PROSITE" id="PS50076">
    <property type="entry name" value="DNAJ_2"/>
    <property type="match status" value="1"/>
</dbReference>
<evidence type="ECO:0000313" key="3">
    <source>
        <dbReference type="EMBL" id="CCC95185.1"/>
    </source>
</evidence>
<protein>
    <submittedName>
        <fullName evidence="3">Putative chaperone protein DNAj</fullName>
    </submittedName>
</protein>
<dbReference type="InterPro" id="IPR036869">
    <property type="entry name" value="J_dom_sf"/>
</dbReference>
<sequence length="419" mass="47612">MFFASLIRRVTVHKPQGIPFQISASEAVALVKKKHNSQFLCVNVDFLTLSEPSAEFLPFYFCGGSIDGIFRGFADYNNLDSSANSANKTASSGFRQFVTSPQPLRSTFGPHQTQIYAGYKYNIHYVHQVFRSETNPLHLKKMTSVNVEGASINLFEQSTRTLKVFIDKEVGQQAKDTASALVRSYHPGAFSVNVEFSELHIHLDDVMPVFMPCYVVKATYDQREYTLYVNGFNGQVGGPFLINSLYVGRAAALLTAAVSLFLSPNKGAGFIIGSVLALPIYYIAFYTAKYLPLLQRNYFRQQREKLRERHMSTDHSGFRPDVNSERINEEYRHSSYWDTHDFQKKPHSAYRRVNDSKGYYAALGLTGNESVNEIRSAYRRLVITEHPDAGGSTERTAKLNEAYRVLRDPKRREEYDRTC</sequence>
<keyword evidence="1" id="KW-0472">Membrane</keyword>
<reference evidence="3" key="1">
    <citation type="journal article" date="2012" name="Proc. Natl. Acad. Sci. U.S.A.">
        <title>Antigenic diversity is generated by distinct evolutionary mechanisms in African trypanosome species.</title>
        <authorList>
            <person name="Jackson A.P."/>
            <person name="Berry A."/>
            <person name="Aslett M."/>
            <person name="Allison H.C."/>
            <person name="Burton P."/>
            <person name="Vavrova-Anderson J."/>
            <person name="Brown R."/>
            <person name="Browne H."/>
            <person name="Corton N."/>
            <person name="Hauser H."/>
            <person name="Gamble J."/>
            <person name="Gilderthorp R."/>
            <person name="Marcello L."/>
            <person name="McQuillan J."/>
            <person name="Otto T.D."/>
            <person name="Quail M.A."/>
            <person name="Sanders M.J."/>
            <person name="van Tonder A."/>
            <person name="Ginger M.L."/>
            <person name="Field M.C."/>
            <person name="Barry J.D."/>
            <person name="Hertz-Fowler C."/>
            <person name="Berriman M."/>
        </authorList>
    </citation>
    <scope>NUCLEOTIDE SEQUENCE</scope>
    <source>
        <strain evidence="3">IL3000</strain>
    </source>
</reference>
<evidence type="ECO:0000256" key="1">
    <source>
        <dbReference type="SAM" id="Phobius"/>
    </source>
</evidence>
<dbReference type="VEuPathDB" id="TriTrypDB:TcIL3000.11.6080"/>
<dbReference type="Gene3D" id="1.10.287.110">
    <property type="entry name" value="DnaJ domain"/>
    <property type="match status" value="1"/>
</dbReference>